<evidence type="ECO:0000256" key="3">
    <source>
        <dbReference type="ARBA" id="ARBA00022723"/>
    </source>
</evidence>
<keyword evidence="6" id="KW-0227">DNA damage</keyword>
<dbReference type="PROSITE" id="PS00211">
    <property type="entry name" value="ABC_TRANSPORTER_1"/>
    <property type="match status" value="2"/>
</dbReference>
<dbReference type="GO" id="GO:0006281">
    <property type="term" value="P:DNA repair"/>
    <property type="evidence" value="ECO:0007669"/>
    <property type="project" value="UniProtKB-KW"/>
</dbReference>
<evidence type="ECO:0000256" key="7">
    <source>
        <dbReference type="ARBA" id="ARBA00022769"/>
    </source>
</evidence>
<evidence type="ECO:0000256" key="16">
    <source>
        <dbReference type="ARBA" id="ARBA00042156"/>
    </source>
</evidence>
<keyword evidence="3" id="KW-0479">Metal-binding</keyword>
<dbReference type="Pfam" id="PF17755">
    <property type="entry name" value="UvrA_DNA-bind"/>
    <property type="match status" value="1"/>
</dbReference>
<evidence type="ECO:0000313" key="18">
    <source>
        <dbReference type="EMBL" id="MCD2492869.1"/>
    </source>
</evidence>
<dbReference type="Gene3D" id="1.20.1580.10">
    <property type="entry name" value="ABC transporter ATPase like domain"/>
    <property type="match status" value="2"/>
</dbReference>
<dbReference type="PROSITE" id="PS50893">
    <property type="entry name" value="ABC_TRANSPORTER_2"/>
    <property type="match status" value="2"/>
</dbReference>
<dbReference type="SUPFAM" id="SSF52540">
    <property type="entry name" value="P-loop containing nucleoside triphosphate hydrolases"/>
    <property type="match status" value="2"/>
</dbReference>
<comment type="caution">
    <text evidence="18">The sequence shown here is derived from an EMBL/GenBank/DDBJ whole genome shotgun (WGS) entry which is preliminary data.</text>
</comment>
<dbReference type="InterPro" id="IPR041552">
    <property type="entry name" value="UvrA_DNA-bd"/>
</dbReference>
<dbReference type="InterPro" id="IPR027417">
    <property type="entry name" value="P-loop_NTPase"/>
</dbReference>
<accession>A0AAP2RIL1</accession>
<keyword evidence="11" id="KW-0267">Excision nuclease</keyword>
<feature type="domain" description="ABC transporter" evidence="17">
    <location>
        <begin position="478"/>
        <end position="805"/>
    </location>
</feature>
<keyword evidence="10" id="KW-0067">ATP-binding</keyword>
<dbReference type="GO" id="GO:0008270">
    <property type="term" value="F:zinc ion binding"/>
    <property type="evidence" value="ECO:0007669"/>
    <property type="project" value="UniProtKB-KW"/>
</dbReference>
<reference evidence="18 19" key="1">
    <citation type="submission" date="2021-11" db="EMBL/GenBank/DDBJ databases">
        <title>Lacrimispora sp. nov. NSJ-141 isolated from human feces.</title>
        <authorList>
            <person name="Abdugheni R."/>
        </authorList>
    </citation>
    <scope>NUCLEOTIDE SEQUENCE [LARGE SCALE GENOMIC DNA]</scope>
    <source>
        <strain evidence="18 19">NSJ-141</strain>
    </source>
</reference>
<evidence type="ECO:0000256" key="8">
    <source>
        <dbReference type="ARBA" id="ARBA00022771"/>
    </source>
</evidence>
<evidence type="ECO:0000256" key="2">
    <source>
        <dbReference type="ARBA" id="ARBA00022490"/>
    </source>
</evidence>
<evidence type="ECO:0000256" key="12">
    <source>
        <dbReference type="ARBA" id="ARBA00023125"/>
    </source>
</evidence>
<keyword evidence="5" id="KW-0547">Nucleotide-binding</keyword>
<dbReference type="GO" id="GO:0005737">
    <property type="term" value="C:cytoplasm"/>
    <property type="evidence" value="ECO:0007669"/>
    <property type="project" value="UniProtKB-SubCell"/>
</dbReference>
<evidence type="ECO:0000256" key="4">
    <source>
        <dbReference type="ARBA" id="ARBA00022737"/>
    </source>
</evidence>
<dbReference type="PANTHER" id="PTHR43152:SF3">
    <property type="entry name" value="UVRABC SYSTEM PROTEIN A"/>
    <property type="match status" value="1"/>
</dbReference>
<evidence type="ECO:0000256" key="13">
    <source>
        <dbReference type="ARBA" id="ARBA00023204"/>
    </source>
</evidence>
<dbReference type="Proteomes" id="UP001299265">
    <property type="component" value="Unassembled WGS sequence"/>
</dbReference>
<keyword evidence="13" id="KW-0234">DNA repair</keyword>
<comment type="subcellular location">
    <subcellularLocation>
        <location evidence="1">Cytoplasm</location>
    </subcellularLocation>
</comment>
<evidence type="ECO:0000256" key="1">
    <source>
        <dbReference type="ARBA" id="ARBA00004496"/>
    </source>
</evidence>
<evidence type="ECO:0000256" key="10">
    <source>
        <dbReference type="ARBA" id="ARBA00022840"/>
    </source>
</evidence>
<dbReference type="EMBL" id="JAJNOR010000005">
    <property type="protein sequence ID" value="MCD2492869.1"/>
    <property type="molecule type" value="Genomic_DNA"/>
</dbReference>
<organism evidence="18 19">
    <name type="scientific">Lientehia hominis</name>
    <dbReference type="NCBI Taxonomy" id="2897778"/>
    <lineage>
        <taxon>Bacteria</taxon>
        <taxon>Bacillati</taxon>
        <taxon>Bacillota</taxon>
        <taxon>Clostridia</taxon>
        <taxon>Lachnospirales</taxon>
        <taxon>Lachnospiraceae</taxon>
        <taxon>Lientehia</taxon>
    </lineage>
</organism>
<dbReference type="GO" id="GO:0005524">
    <property type="term" value="F:ATP binding"/>
    <property type="evidence" value="ECO:0007669"/>
    <property type="project" value="UniProtKB-KW"/>
</dbReference>
<feature type="domain" description="ABC transporter" evidence="17">
    <location>
        <begin position="125"/>
        <end position="473"/>
    </location>
</feature>
<protein>
    <recommendedName>
        <fullName evidence="15">UvrABC system protein A</fullName>
    </recommendedName>
    <alternativeName>
        <fullName evidence="16">Excinuclease ABC subunit A</fullName>
    </alternativeName>
</protein>
<dbReference type="GO" id="GO:0003677">
    <property type="term" value="F:DNA binding"/>
    <property type="evidence" value="ECO:0007669"/>
    <property type="project" value="UniProtKB-KW"/>
</dbReference>
<dbReference type="Gene3D" id="1.10.8.280">
    <property type="entry name" value="ABC transporter ATPase domain-like"/>
    <property type="match status" value="1"/>
</dbReference>
<name>A0AAP2RIL1_9FIRM</name>
<dbReference type="PANTHER" id="PTHR43152">
    <property type="entry name" value="UVRABC SYSTEM PROTEIN A"/>
    <property type="match status" value="1"/>
</dbReference>
<evidence type="ECO:0000256" key="15">
    <source>
        <dbReference type="ARBA" id="ARBA00039316"/>
    </source>
</evidence>
<dbReference type="RefSeq" id="WP_231062749.1">
    <property type="nucleotide sequence ID" value="NZ_JAJNOR010000005.1"/>
</dbReference>
<evidence type="ECO:0000256" key="11">
    <source>
        <dbReference type="ARBA" id="ARBA00022881"/>
    </source>
</evidence>
<keyword evidence="9" id="KW-0862">Zinc</keyword>
<evidence type="ECO:0000256" key="5">
    <source>
        <dbReference type="ARBA" id="ARBA00022741"/>
    </source>
</evidence>
<dbReference type="Gene3D" id="3.40.50.300">
    <property type="entry name" value="P-loop containing nucleotide triphosphate hydrolases"/>
    <property type="match status" value="2"/>
</dbReference>
<dbReference type="InterPro" id="IPR017871">
    <property type="entry name" value="ABC_transporter-like_CS"/>
</dbReference>
<comment type="similarity">
    <text evidence="14">Belongs to the ABC transporter superfamily. UvrA family.</text>
</comment>
<keyword evidence="8" id="KW-0863">Zinc-finger</keyword>
<keyword evidence="2" id="KW-0963">Cytoplasm</keyword>
<gene>
    <name evidence="18" type="ORF">LQE92_09525</name>
</gene>
<keyword evidence="19" id="KW-1185">Reference proteome</keyword>
<evidence type="ECO:0000313" key="19">
    <source>
        <dbReference type="Proteomes" id="UP001299265"/>
    </source>
</evidence>
<sequence length="810" mass="89157">MKDIEICGASHGNLKQISVSIPRNKLVVLTGLSGSGKTTLAVDVLYQECQRQYLEAISYQGINKPDVEAVKNASPAIVIGQEEKNINPRSSLGTSTDIYTDLRMLFEKLGVRTCPGCGKLVDASVCREEVKKSEDDFIVYMYCIHCGHKMEKLTRSHFSFNTRKGACAVCSGLGKVWKPDLHKILNPELSLENGAVTLWKYRYKDYRLKLLNNVFTQLGIPLDLQKPLRLFLEKEMAVLLYGTESPEFKAAFGDIKTDKFEGILPGLWRKLEEKSGQSNSPEEFFSYETCPACHGERLKEDSRNVMVNGTRLPQLSEMPLDELSVWLHDLENKLDIHQKGAAVQYLTDLKSKADRLIRVGLGYLHLDRQTMTLSGGEKRRVKLSAALDSDLTGILYILDEPTVGLHPKDTEGVVRTLKELRDKENTILVIEHDEDVIRAADHIIDMGPGSGRHGGRILAAGSYQSLLRSPASVTGNYFRTSHEVRRTPRSGNGRLEIQHAESHNVLGIDVCFPTGCLTVVTGVSGAGKSSLVFGALAEHFTGGDTVSNQVIGSDSFDRLITARQSSPTTMKRSNIATYTGAYDEIRSLFGRLPEAVEKGFGPKDFSFNTGSGRCEACGGLGYVVSNMLFFQDVEVICPACGGRRFIPELLAVKYLGYSVNDILRMSVKEAAEVFSGAPKLARILSTLMDIGLGYLELGQPLTTLSGGEKQRLKLAVELFRNRGKKNLYLIDEPTVGLHPLDVENLTALFDKMVDQGNTVIVIEHNLQVIRQADWIIDMGPGGGNAGGKIVACGTPSMIKKNPMSVTGRYL</sequence>
<keyword evidence="7" id="KW-0228">DNA excision</keyword>
<evidence type="ECO:0000259" key="17">
    <source>
        <dbReference type="PROSITE" id="PS50893"/>
    </source>
</evidence>
<evidence type="ECO:0000256" key="6">
    <source>
        <dbReference type="ARBA" id="ARBA00022763"/>
    </source>
</evidence>
<evidence type="ECO:0000256" key="14">
    <source>
        <dbReference type="ARBA" id="ARBA00038000"/>
    </source>
</evidence>
<evidence type="ECO:0000256" key="9">
    <source>
        <dbReference type="ARBA" id="ARBA00022833"/>
    </source>
</evidence>
<dbReference type="GO" id="GO:0004518">
    <property type="term" value="F:nuclease activity"/>
    <property type="evidence" value="ECO:0007669"/>
    <property type="project" value="UniProtKB-KW"/>
</dbReference>
<keyword evidence="4" id="KW-0677">Repeat</keyword>
<dbReference type="AlphaFoldDB" id="A0AAP2RIL1"/>
<dbReference type="InterPro" id="IPR003439">
    <property type="entry name" value="ABC_transporter-like_ATP-bd"/>
</dbReference>
<dbReference type="GO" id="GO:0016887">
    <property type="term" value="F:ATP hydrolysis activity"/>
    <property type="evidence" value="ECO:0007669"/>
    <property type="project" value="InterPro"/>
</dbReference>
<proteinExistence type="inferred from homology"/>
<keyword evidence="12" id="KW-0238">DNA-binding</keyword>